<accession>A0A1Y6CTA7</accession>
<organism evidence="1 2">
    <name type="scientific">Tistlia consotensis USBA 355</name>
    <dbReference type="NCBI Taxonomy" id="560819"/>
    <lineage>
        <taxon>Bacteria</taxon>
        <taxon>Pseudomonadati</taxon>
        <taxon>Pseudomonadota</taxon>
        <taxon>Alphaproteobacteria</taxon>
        <taxon>Rhodospirillales</taxon>
        <taxon>Rhodovibrionaceae</taxon>
        <taxon>Tistlia</taxon>
    </lineage>
</organism>
<sequence>MSAAPATRTQTTAEIVPFQLRPAPGQWHPHIRALYGYWQSKLPAPDAAGCRLPGRQHLDPVEIPTLLPWLWLIDVQREPPRFRFRLFGTKHYEQMHCDPTGRWCDEAFPSFVSQPTYPDYLKVGLDGLVSYRKGPPAYHVDSECRLLERIMLPLARDGRTVDMILALTLYFRADQALY</sequence>
<proteinExistence type="predicted"/>
<dbReference type="AlphaFoldDB" id="A0A1Y6CTA7"/>
<reference evidence="1 2" key="1">
    <citation type="submission" date="2017-04" db="EMBL/GenBank/DDBJ databases">
        <authorList>
            <person name="Afonso C.L."/>
            <person name="Miller P.J."/>
            <person name="Scott M.A."/>
            <person name="Spackman E."/>
            <person name="Goraichik I."/>
            <person name="Dimitrov K.M."/>
            <person name="Suarez D.L."/>
            <person name="Swayne D.E."/>
        </authorList>
    </citation>
    <scope>NUCLEOTIDE SEQUENCE [LARGE SCALE GENOMIC DNA]</scope>
    <source>
        <strain evidence="1 2">USBA 355</strain>
    </source>
</reference>
<dbReference type="InterPro" id="IPR009922">
    <property type="entry name" value="DUF1457"/>
</dbReference>
<evidence type="ECO:0000313" key="2">
    <source>
        <dbReference type="Proteomes" id="UP000192917"/>
    </source>
</evidence>
<dbReference type="STRING" id="560819.SAMN05428998_13150"/>
<dbReference type="Proteomes" id="UP000192917">
    <property type="component" value="Unassembled WGS sequence"/>
</dbReference>
<protein>
    <submittedName>
        <fullName evidence="1">PAS domain-containing protein</fullName>
    </submittedName>
</protein>
<dbReference type="EMBL" id="FWZX01000031">
    <property type="protein sequence ID" value="SMF72642.1"/>
    <property type="molecule type" value="Genomic_DNA"/>
</dbReference>
<gene>
    <name evidence="1" type="ORF">SAMN05428998_13150</name>
</gene>
<evidence type="ECO:0000313" key="1">
    <source>
        <dbReference type="EMBL" id="SMF72642.1"/>
    </source>
</evidence>
<dbReference type="Pfam" id="PF07310">
    <property type="entry name" value="PAS_5"/>
    <property type="match status" value="1"/>
</dbReference>
<keyword evidence="2" id="KW-1185">Reference proteome</keyword>
<dbReference type="RefSeq" id="WP_085125699.1">
    <property type="nucleotide sequence ID" value="NZ_FWZX01000031.1"/>
</dbReference>
<name>A0A1Y6CTA7_9PROT</name>